<accession>A0A1H1QUI7</accession>
<dbReference type="Pfam" id="PF00293">
    <property type="entry name" value="NUDIX"/>
    <property type="match status" value="1"/>
</dbReference>
<dbReference type="RefSeq" id="WP_091522011.1">
    <property type="nucleotide sequence ID" value="NZ_LT629772.1"/>
</dbReference>
<protein>
    <submittedName>
        <fullName evidence="4">ADP-ribose pyrophosphatase YjhB, NUDIX family</fullName>
    </submittedName>
</protein>
<organism evidence="4 5">
    <name type="scientific">Microlunatus soli</name>
    <dbReference type="NCBI Taxonomy" id="630515"/>
    <lineage>
        <taxon>Bacteria</taxon>
        <taxon>Bacillati</taxon>
        <taxon>Actinomycetota</taxon>
        <taxon>Actinomycetes</taxon>
        <taxon>Propionibacteriales</taxon>
        <taxon>Propionibacteriaceae</taxon>
        <taxon>Microlunatus</taxon>
    </lineage>
</organism>
<dbReference type="OrthoDB" id="9804442at2"/>
<dbReference type="AlphaFoldDB" id="A0A1H1QUI7"/>
<feature type="compositionally biased region" description="Basic residues" evidence="2">
    <location>
        <begin position="59"/>
        <end position="70"/>
    </location>
</feature>
<dbReference type="CDD" id="cd02883">
    <property type="entry name" value="NUDIX_Hydrolase"/>
    <property type="match status" value="1"/>
</dbReference>
<sequence>MRIVAENETGRRLTEFVLGHGDDPADELRRRGLRLVRPIEAVGTDDALTVRLLAESGSRRPRRRRRRRSPRPAPEGTVVRQRVAAYAWVRSSRGVLAAEYHRHLPDGRWTLPGGGIDPGEEATAAVHREVMEETSQRIELGELIAINTSRRIGSRNGEREDFHAVRLIYRADCPDPTDPVVIDVGGSTSDATWFPYENWLQAPWTPGWRALLTKLSERTAAMTDAPSGKSVS</sequence>
<proteinExistence type="inferred from homology"/>
<dbReference type="Proteomes" id="UP000199103">
    <property type="component" value="Chromosome I"/>
</dbReference>
<evidence type="ECO:0000313" key="4">
    <source>
        <dbReference type="EMBL" id="SDS27130.1"/>
    </source>
</evidence>
<dbReference type="Gene3D" id="3.90.79.10">
    <property type="entry name" value="Nucleoside Triphosphate Pyrophosphohydrolase"/>
    <property type="match status" value="1"/>
</dbReference>
<gene>
    <name evidence="4" type="ORF">SAMN04489812_1397</name>
</gene>
<dbReference type="PROSITE" id="PS51462">
    <property type="entry name" value="NUDIX"/>
    <property type="match status" value="1"/>
</dbReference>
<feature type="domain" description="Nudix hydrolase" evidence="3">
    <location>
        <begin position="70"/>
        <end position="216"/>
    </location>
</feature>
<dbReference type="EMBL" id="LT629772">
    <property type="protein sequence ID" value="SDS27130.1"/>
    <property type="molecule type" value="Genomic_DNA"/>
</dbReference>
<reference evidence="4 5" key="1">
    <citation type="submission" date="2016-10" db="EMBL/GenBank/DDBJ databases">
        <authorList>
            <person name="de Groot N.N."/>
        </authorList>
    </citation>
    <scope>NUCLEOTIDE SEQUENCE [LARGE SCALE GENOMIC DNA]</scope>
    <source>
        <strain evidence="4 5">DSM 21800</strain>
    </source>
</reference>
<dbReference type="InterPro" id="IPR000086">
    <property type="entry name" value="NUDIX_hydrolase_dom"/>
</dbReference>
<evidence type="ECO:0000259" key="3">
    <source>
        <dbReference type="PROSITE" id="PS51462"/>
    </source>
</evidence>
<keyword evidence="5" id="KW-1185">Reference proteome</keyword>
<name>A0A1H1QUI7_9ACTN</name>
<comment type="similarity">
    <text evidence="1">Belongs to the Nudix hydrolase family.</text>
</comment>
<dbReference type="STRING" id="630515.SAMN04489812_1397"/>
<evidence type="ECO:0000256" key="1">
    <source>
        <dbReference type="ARBA" id="ARBA00005582"/>
    </source>
</evidence>
<dbReference type="SUPFAM" id="SSF55811">
    <property type="entry name" value="Nudix"/>
    <property type="match status" value="1"/>
</dbReference>
<evidence type="ECO:0000256" key="2">
    <source>
        <dbReference type="SAM" id="MobiDB-lite"/>
    </source>
</evidence>
<feature type="region of interest" description="Disordered" evidence="2">
    <location>
        <begin position="54"/>
        <end position="77"/>
    </location>
</feature>
<dbReference type="PANTHER" id="PTHR43736:SF1">
    <property type="entry name" value="DIHYDRONEOPTERIN TRIPHOSPHATE DIPHOSPHATASE"/>
    <property type="match status" value="1"/>
</dbReference>
<dbReference type="PANTHER" id="PTHR43736">
    <property type="entry name" value="ADP-RIBOSE PYROPHOSPHATASE"/>
    <property type="match status" value="1"/>
</dbReference>
<dbReference type="InterPro" id="IPR015797">
    <property type="entry name" value="NUDIX_hydrolase-like_dom_sf"/>
</dbReference>
<evidence type="ECO:0000313" key="5">
    <source>
        <dbReference type="Proteomes" id="UP000199103"/>
    </source>
</evidence>